<dbReference type="EMBL" id="LVLJ01003307">
    <property type="protein sequence ID" value="OAE21935.1"/>
    <property type="molecule type" value="Genomic_DNA"/>
</dbReference>
<evidence type="ECO:0000256" key="1">
    <source>
        <dbReference type="SAM" id="MobiDB-lite"/>
    </source>
</evidence>
<dbReference type="AlphaFoldDB" id="A0A176VPP6"/>
<proteinExistence type="predicted"/>
<organism evidence="2 3">
    <name type="scientific">Marchantia polymorpha subsp. ruderalis</name>
    <dbReference type="NCBI Taxonomy" id="1480154"/>
    <lineage>
        <taxon>Eukaryota</taxon>
        <taxon>Viridiplantae</taxon>
        <taxon>Streptophyta</taxon>
        <taxon>Embryophyta</taxon>
        <taxon>Marchantiophyta</taxon>
        <taxon>Marchantiopsida</taxon>
        <taxon>Marchantiidae</taxon>
        <taxon>Marchantiales</taxon>
        <taxon>Marchantiaceae</taxon>
        <taxon>Marchantia</taxon>
    </lineage>
</organism>
<evidence type="ECO:0000313" key="3">
    <source>
        <dbReference type="Proteomes" id="UP000077202"/>
    </source>
</evidence>
<sequence>MDDPSHSVALVDGGIQHREISTKKQSLNSETRTIRRTSSLEAASSKLTARERDMMEFTPWTGHAKFEDQKGLGGCRIQ</sequence>
<gene>
    <name evidence="2" type="ORF">AXG93_242s1160</name>
</gene>
<feature type="region of interest" description="Disordered" evidence="1">
    <location>
        <begin position="24"/>
        <end position="47"/>
    </location>
</feature>
<reference evidence="2" key="1">
    <citation type="submission" date="2016-03" db="EMBL/GenBank/DDBJ databases">
        <title>Mechanisms controlling the formation of the plant cell surface in tip-growing cells are functionally conserved among land plants.</title>
        <authorList>
            <person name="Honkanen S."/>
            <person name="Jones V.A."/>
            <person name="Morieri G."/>
            <person name="Champion C."/>
            <person name="Hetherington A.J."/>
            <person name="Kelly S."/>
            <person name="Saint-Marcoux D."/>
            <person name="Proust H."/>
            <person name="Prescott H."/>
            <person name="Dolan L."/>
        </authorList>
    </citation>
    <scope>NUCLEOTIDE SEQUENCE [LARGE SCALE GENOMIC DNA]</scope>
    <source>
        <tissue evidence="2">Whole gametophyte</tissue>
    </source>
</reference>
<dbReference type="Proteomes" id="UP000077202">
    <property type="component" value="Unassembled WGS sequence"/>
</dbReference>
<name>A0A176VPP6_MARPO</name>
<protein>
    <submittedName>
        <fullName evidence="2">Uncharacterized protein</fullName>
    </submittedName>
</protein>
<evidence type="ECO:0000313" key="2">
    <source>
        <dbReference type="EMBL" id="OAE21935.1"/>
    </source>
</evidence>
<comment type="caution">
    <text evidence="2">The sequence shown here is derived from an EMBL/GenBank/DDBJ whole genome shotgun (WGS) entry which is preliminary data.</text>
</comment>
<keyword evidence="3" id="KW-1185">Reference proteome</keyword>
<accession>A0A176VPP6</accession>